<feature type="binding site" evidence="4">
    <location>
        <position position="94"/>
    </location>
    <ligand>
        <name>a divalent metal cation</name>
        <dbReference type="ChEBI" id="CHEBI:60240"/>
        <label>1</label>
    </ligand>
</feature>
<dbReference type="CDD" id="cd01310">
    <property type="entry name" value="TatD_DNAse"/>
    <property type="match status" value="1"/>
</dbReference>
<dbReference type="PROSITE" id="PS01091">
    <property type="entry name" value="TATD_3"/>
    <property type="match status" value="1"/>
</dbReference>
<sequence length="265" mass="30358">MDNNLFDSHCHLDFEAFDDDREEVVKRAYDKGIRAIFIPGTRRDTPRIRESKIADVDLYYAVGLHPYFIDEHNVEDVDWVEQQLQQHSDYWVGEIGLDQTCENWDKQCELFEQQVKLAVKYQRPLILHHRKSQNDLLHCLKPYLDDLPQHKGILHAFSGSSEQAQDWVSKGFKLGVGGTITYSRAKKTRAAVREVSLDALVLETDAPDMPVCGYQGERNEPCHVADVIAALAELREESFQDIAKQLWQTSRQLIPSAATDDNATC</sequence>
<dbReference type="RefSeq" id="WP_126764527.1">
    <property type="nucleotide sequence ID" value="NZ_JBHLTZ010000002.1"/>
</dbReference>
<accession>A0A432XRK5</accession>
<dbReference type="SUPFAM" id="SSF51556">
    <property type="entry name" value="Metallo-dependent hydrolases"/>
    <property type="match status" value="1"/>
</dbReference>
<dbReference type="PANTHER" id="PTHR46124:SF3">
    <property type="entry name" value="HYDROLASE"/>
    <property type="match status" value="1"/>
</dbReference>
<evidence type="ECO:0000313" key="5">
    <source>
        <dbReference type="EMBL" id="RUO51356.1"/>
    </source>
</evidence>
<reference evidence="6" key="1">
    <citation type="journal article" date="2018" name="Front. Microbiol.">
        <title>Genome-Based Analysis Reveals the Taxonomy and Diversity of the Family Idiomarinaceae.</title>
        <authorList>
            <person name="Liu Y."/>
            <person name="Lai Q."/>
            <person name="Shao Z."/>
        </authorList>
    </citation>
    <scope>NUCLEOTIDE SEQUENCE [LARGE SCALE GENOMIC DNA]</scope>
    <source>
        <strain evidence="6">BH195</strain>
    </source>
</reference>
<dbReference type="Proteomes" id="UP000287198">
    <property type="component" value="Unassembled WGS sequence"/>
</dbReference>
<dbReference type="Gene3D" id="3.20.20.140">
    <property type="entry name" value="Metal-dependent hydrolases"/>
    <property type="match status" value="1"/>
</dbReference>
<dbReference type="InterPro" id="IPR032466">
    <property type="entry name" value="Metal_Hydrolase"/>
</dbReference>
<dbReference type="PANTHER" id="PTHR46124">
    <property type="entry name" value="D-AMINOACYL-TRNA DEACYLASE"/>
    <property type="match status" value="1"/>
</dbReference>
<dbReference type="GO" id="GO:0016788">
    <property type="term" value="F:hydrolase activity, acting on ester bonds"/>
    <property type="evidence" value="ECO:0007669"/>
    <property type="project" value="InterPro"/>
</dbReference>
<organism evidence="5 6">
    <name type="scientific">Pseudidiomarina halophila</name>
    <dbReference type="NCBI Taxonomy" id="1449799"/>
    <lineage>
        <taxon>Bacteria</taxon>
        <taxon>Pseudomonadati</taxon>
        <taxon>Pseudomonadota</taxon>
        <taxon>Gammaproteobacteria</taxon>
        <taxon>Alteromonadales</taxon>
        <taxon>Idiomarinaceae</taxon>
        <taxon>Pseudidiomarina</taxon>
    </lineage>
</organism>
<dbReference type="Pfam" id="PF01026">
    <property type="entry name" value="TatD_DNase"/>
    <property type="match status" value="1"/>
</dbReference>
<dbReference type="PROSITE" id="PS01137">
    <property type="entry name" value="TATD_1"/>
    <property type="match status" value="1"/>
</dbReference>
<keyword evidence="6" id="KW-1185">Reference proteome</keyword>
<comment type="similarity">
    <text evidence="1">Belongs to the metallo-dependent hydrolases superfamily. TatD-type hydrolase family.</text>
</comment>
<feature type="binding site" evidence="4">
    <location>
        <position position="9"/>
    </location>
    <ligand>
        <name>a divalent metal cation</name>
        <dbReference type="ChEBI" id="CHEBI:60240"/>
        <label>1</label>
    </ligand>
</feature>
<feature type="binding site" evidence="4">
    <location>
        <position position="128"/>
    </location>
    <ligand>
        <name>a divalent metal cation</name>
        <dbReference type="ChEBI" id="CHEBI:60240"/>
        <label>2</label>
    </ligand>
</feature>
<feature type="binding site" evidence="4">
    <location>
        <position position="155"/>
    </location>
    <ligand>
        <name>a divalent metal cation</name>
        <dbReference type="ChEBI" id="CHEBI:60240"/>
        <label>2</label>
    </ligand>
</feature>
<evidence type="ECO:0000256" key="1">
    <source>
        <dbReference type="ARBA" id="ARBA00009275"/>
    </source>
</evidence>
<dbReference type="PIRSF" id="PIRSF005902">
    <property type="entry name" value="DNase_TatD"/>
    <property type="match status" value="1"/>
</dbReference>
<name>A0A432XRK5_9GAMM</name>
<evidence type="ECO:0000256" key="4">
    <source>
        <dbReference type="PIRSR" id="PIRSR005902-1"/>
    </source>
</evidence>
<comment type="caution">
    <text evidence="5">The sequence shown here is derived from an EMBL/GenBank/DDBJ whole genome shotgun (WGS) entry which is preliminary data.</text>
</comment>
<dbReference type="GO" id="GO:0046872">
    <property type="term" value="F:metal ion binding"/>
    <property type="evidence" value="ECO:0007669"/>
    <property type="project" value="UniProtKB-KW"/>
</dbReference>
<proteinExistence type="inferred from homology"/>
<evidence type="ECO:0000313" key="6">
    <source>
        <dbReference type="Proteomes" id="UP000287198"/>
    </source>
</evidence>
<feature type="binding site" evidence="4">
    <location>
        <position position="205"/>
    </location>
    <ligand>
        <name>a divalent metal cation</name>
        <dbReference type="ChEBI" id="CHEBI:60240"/>
        <label>1</label>
    </ligand>
</feature>
<dbReference type="EMBL" id="PIPW01000005">
    <property type="protein sequence ID" value="RUO51356.1"/>
    <property type="molecule type" value="Genomic_DNA"/>
</dbReference>
<keyword evidence="3" id="KW-0378">Hydrolase</keyword>
<dbReference type="OrthoDB" id="9810005at2"/>
<dbReference type="InterPro" id="IPR018228">
    <property type="entry name" value="DNase_TatD-rel_CS"/>
</dbReference>
<evidence type="ECO:0000256" key="3">
    <source>
        <dbReference type="ARBA" id="ARBA00022801"/>
    </source>
</evidence>
<feature type="binding site" evidence="4">
    <location>
        <position position="11"/>
    </location>
    <ligand>
        <name>a divalent metal cation</name>
        <dbReference type="ChEBI" id="CHEBI:60240"/>
        <label>1</label>
    </ligand>
</feature>
<dbReference type="FunFam" id="3.20.20.140:FF:000005">
    <property type="entry name" value="TatD family hydrolase"/>
    <property type="match status" value="1"/>
</dbReference>
<gene>
    <name evidence="5" type="ORF">CWI69_11765</name>
</gene>
<evidence type="ECO:0000256" key="2">
    <source>
        <dbReference type="ARBA" id="ARBA00022723"/>
    </source>
</evidence>
<protein>
    <submittedName>
        <fullName evidence="5">TatD family deoxyribonuclease</fullName>
    </submittedName>
</protein>
<dbReference type="GO" id="GO:0005829">
    <property type="term" value="C:cytosol"/>
    <property type="evidence" value="ECO:0007669"/>
    <property type="project" value="TreeGrafter"/>
</dbReference>
<dbReference type="InterPro" id="IPR001130">
    <property type="entry name" value="TatD-like"/>
</dbReference>
<dbReference type="AlphaFoldDB" id="A0A432XRK5"/>
<keyword evidence="2 4" id="KW-0479">Metal-binding</keyword>